<evidence type="ECO:0000256" key="2">
    <source>
        <dbReference type="ARBA" id="ARBA00023125"/>
    </source>
</evidence>
<reference evidence="5" key="1">
    <citation type="submission" date="2022-03" db="EMBL/GenBank/DDBJ databases">
        <title>Draft Genome Sequence of Firmicute Strain S0AB, a Heterotrophic Iron/Sulfur-Oxidizing Extreme Acidophile.</title>
        <authorList>
            <person name="Vergara E."/>
            <person name="Pakostova E."/>
            <person name="Johnson D.B."/>
            <person name="Holmes D.S."/>
        </authorList>
    </citation>
    <scope>NUCLEOTIDE SEQUENCE</scope>
    <source>
        <strain evidence="5">S0AB</strain>
    </source>
</reference>
<dbReference type="AlphaFoldDB" id="A0A9X1VB00"/>
<dbReference type="PROSITE" id="PS50987">
    <property type="entry name" value="HTH_ARSR_2"/>
    <property type="match status" value="1"/>
</dbReference>
<dbReference type="PRINTS" id="PR00778">
    <property type="entry name" value="HTHARSR"/>
</dbReference>
<dbReference type="SUPFAM" id="SSF46785">
    <property type="entry name" value="Winged helix' DNA-binding domain"/>
    <property type="match status" value="1"/>
</dbReference>
<keyword evidence="6" id="KW-1185">Reference proteome</keyword>
<evidence type="ECO:0000313" key="6">
    <source>
        <dbReference type="Proteomes" id="UP001139263"/>
    </source>
</evidence>
<dbReference type="Proteomes" id="UP001139263">
    <property type="component" value="Unassembled WGS sequence"/>
</dbReference>
<protein>
    <recommendedName>
        <fullName evidence="4">HTH arsR-type domain-containing protein</fullName>
    </recommendedName>
</protein>
<evidence type="ECO:0000313" key="5">
    <source>
        <dbReference type="EMBL" id="MCI0184382.1"/>
    </source>
</evidence>
<organism evidence="5 6">
    <name type="scientific">Sulfoacidibacillus ferrooxidans</name>
    <dbReference type="NCBI Taxonomy" id="2005001"/>
    <lineage>
        <taxon>Bacteria</taxon>
        <taxon>Bacillati</taxon>
        <taxon>Bacillota</taxon>
        <taxon>Bacilli</taxon>
        <taxon>Bacillales</taxon>
        <taxon>Alicyclobacillaceae</taxon>
        <taxon>Sulfoacidibacillus</taxon>
    </lineage>
</organism>
<dbReference type="InterPro" id="IPR036390">
    <property type="entry name" value="WH_DNA-bd_sf"/>
</dbReference>
<dbReference type="EMBL" id="JALBUF010000013">
    <property type="protein sequence ID" value="MCI0184382.1"/>
    <property type="molecule type" value="Genomic_DNA"/>
</dbReference>
<dbReference type="NCBIfam" id="NF033788">
    <property type="entry name" value="HTH_metalloreg"/>
    <property type="match status" value="1"/>
</dbReference>
<evidence type="ECO:0000256" key="1">
    <source>
        <dbReference type="ARBA" id="ARBA00023015"/>
    </source>
</evidence>
<accession>A0A9X1VB00</accession>
<dbReference type="GO" id="GO:0003700">
    <property type="term" value="F:DNA-binding transcription factor activity"/>
    <property type="evidence" value="ECO:0007669"/>
    <property type="project" value="InterPro"/>
</dbReference>
<dbReference type="InterPro" id="IPR051011">
    <property type="entry name" value="Metal_resp_trans_reg"/>
</dbReference>
<dbReference type="Gene3D" id="1.10.10.10">
    <property type="entry name" value="Winged helix-like DNA-binding domain superfamily/Winged helix DNA-binding domain"/>
    <property type="match status" value="1"/>
</dbReference>
<comment type="caution">
    <text evidence="5">The sequence shown here is derived from an EMBL/GenBank/DDBJ whole genome shotgun (WGS) entry which is preliminary data.</text>
</comment>
<gene>
    <name evidence="5" type="ORF">MM817_02679</name>
</gene>
<dbReference type="PANTHER" id="PTHR43132:SF6">
    <property type="entry name" value="HTH-TYPE TRANSCRIPTIONAL REPRESSOR CZRA"/>
    <property type="match status" value="1"/>
</dbReference>
<dbReference type="GO" id="GO:0003677">
    <property type="term" value="F:DNA binding"/>
    <property type="evidence" value="ECO:0007669"/>
    <property type="project" value="UniProtKB-KW"/>
</dbReference>
<dbReference type="RefSeq" id="WP_241716015.1">
    <property type="nucleotide sequence ID" value="NZ_JALBUF010000013.1"/>
</dbReference>
<feature type="domain" description="HTH arsR-type" evidence="4">
    <location>
        <begin position="20"/>
        <end position="116"/>
    </location>
</feature>
<dbReference type="InterPro" id="IPR036388">
    <property type="entry name" value="WH-like_DNA-bd_sf"/>
</dbReference>
<dbReference type="Pfam" id="PF01022">
    <property type="entry name" value="HTH_5"/>
    <property type="match status" value="1"/>
</dbReference>
<evidence type="ECO:0000256" key="3">
    <source>
        <dbReference type="ARBA" id="ARBA00023163"/>
    </source>
</evidence>
<keyword evidence="3" id="KW-0804">Transcription</keyword>
<dbReference type="PANTHER" id="PTHR43132">
    <property type="entry name" value="ARSENICAL RESISTANCE OPERON REPRESSOR ARSR-RELATED"/>
    <property type="match status" value="1"/>
</dbReference>
<dbReference type="InterPro" id="IPR011991">
    <property type="entry name" value="ArsR-like_HTH"/>
</dbReference>
<proteinExistence type="predicted"/>
<sequence>MPKRDMCQIECVDMSKVERLRSVIPQTDLLSVVFKALADSTRLKVAFALANDELCVCEVAALLDTTVQNASHHLRWLKRSGLASYRKDGKLVYYRLLPAAFTILNSIQQWQGGGNVVGASYAG</sequence>
<dbReference type="SMART" id="SM00418">
    <property type="entry name" value="HTH_ARSR"/>
    <property type="match status" value="1"/>
</dbReference>
<dbReference type="CDD" id="cd00090">
    <property type="entry name" value="HTH_ARSR"/>
    <property type="match status" value="1"/>
</dbReference>
<evidence type="ECO:0000259" key="4">
    <source>
        <dbReference type="PROSITE" id="PS50987"/>
    </source>
</evidence>
<name>A0A9X1VB00_9BACL</name>
<dbReference type="InterPro" id="IPR001845">
    <property type="entry name" value="HTH_ArsR_DNA-bd_dom"/>
</dbReference>
<keyword evidence="2" id="KW-0238">DNA-binding</keyword>
<keyword evidence="1" id="KW-0805">Transcription regulation</keyword>